<feature type="chain" id="PRO_5018646281" description="Lipoprotein" evidence="1">
    <location>
        <begin position="27"/>
        <end position="163"/>
    </location>
</feature>
<organism evidence="2 3">
    <name type="scientific">Trueperella bialowiezensis</name>
    <dbReference type="NCBI Taxonomy" id="312285"/>
    <lineage>
        <taxon>Bacteria</taxon>
        <taxon>Bacillati</taxon>
        <taxon>Actinomycetota</taxon>
        <taxon>Actinomycetes</taxon>
        <taxon>Actinomycetales</taxon>
        <taxon>Actinomycetaceae</taxon>
        <taxon>Trueperella</taxon>
    </lineage>
</organism>
<dbReference type="AlphaFoldDB" id="A0A3S4V6F4"/>
<accession>A0A3S4V6F4</accession>
<dbReference type="OrthoDB" id="5073886at2"/>
<sequence length="163" mass="17560">MRSRSFICCVTVIVLGLAACSLTNEAEPTLTPTVDDAAINNAYYQCLVDAGVPAIISEDGAISYNAETDEQASLYEAADVACQEQIEAANPQIASNLDELNALYDQMTKVQECVAANGIAVGEWPSREVFLENNGDYSVPITLEPMTFEQLEELCPDEMAALP</sequence>
<keyword evidence="3" id="KW-1185">Reference proteome</keyword>
<dbReference type="Proteomes" id="UP000269542">
    <property type="component" value="Chromosome"/>
</dbReference>
<evidence type="ECO:0000313" key="3">
    <source>
        <dbReference type="Proteomes" id="UP000269542"/>
    </source>
</evidence>
<dbReference type="RefSeq" id="WP_126416201.1">
    <property type="nucleotide sequence ID" value="NZ_LR134476.1"/>
</dbReference>
<evidence type="ECO:0008006" key="4">
    <source>
        <dbReference type="Google" id="ProtNLM"/>
    </source>
</evidence>
<name>A0A3S4V6F4_9ACTO</name>
<evidence type="ECO:0000313" key="2">
    <source>
        <dbReference type="EMBL" id="VEI13047.1"/>
    </source>
</evidence>
<gene>
    <name evidence="2" type="ORF">NCTC13354_00747</name>
</gene>
<dbReference type="KEGG" id="tbw:NCTC13354_00747"/>
<dbReference type="PROSITE" id="PS51257">
    <property type="entry name" value="PROKAR_LIPOPROTEIN"/>
    <property type="match status" value="1"/>
</dbReference>
<feature type="signal peptide" evidence="1">
    <location>
        <begin position="1"/>
        <end position="26"/>
    </location>
</feature>
<dbReference type="EMBL" id="LR134476">
    <property type="protein sequence ID" value="VEI13047.1"/>
    <property type="molecule type" value="Genomic_DNA"/>
</dbReference>
<keyword evidence="1" id="KW-0732">Signal</keyword>
<reference evidence="2 3" key="1">
    <citation type="submission" date="2018-12" db="EMBL/GenBank/DDBJ databases">
        <authorList>
            <consortium name="Pathogen Informatics"/>
        </authorList>
    </citation>
    <scope>NUCLEOTIDE SEQUENCE [LARGE SCALE GENOMIC DNA]</scope>
    <source>
        <strain evidence="2 3">NCTC13354</strain>
    </source>
</reference>
<protein>
    <recommendedName>
        <fullName evidence="4">Lipoprotein</fullName>
    </recommendedName>
</protein>
<proteinExistence type="predicted"/>
<evidence type="ECO:0000256" key="1">
    <source>
        <dbReference type="SAM" id="SignalP"/>
    </source>
</evidence>